<feature type="binding site" description="distal binding residue" evidence="8">
    <location>
        <position position="73"/>
    </location>
    <ligand>
        <name>heme</name>
        <dbReference type="ChEBI" id="CHEBI:30413"/>
    </ligand>
    <ligandPart>
        <name>Fe</name>
        <dbReference type="ChEBI" id="CHEBI:18248"/>
    </ligandPart>
</feature>
<accession>A0A223D3Q4</accession>
<dbReference type="KEGG" id="tab:CIG75_15525"/>
<keyword evidence="6" id="KW-0561">Oxygen transport</keyword>
<dbReference type="InterPro" id="IPR012292">
    <property type="entry name" value="Globin/Proto"/>
</dbReference>
<dbReference type="GO" id="GO:0019825">
    <property type="term" value="F:oxygen binding"/>
    <property type="evidence" value="ECO:0007669"/>
    <property type="project" value="InterPro"/>
</dbReference>
<comment type="similarity">
    <text evidence="1 6">Belongs to the truncated hemoglobin family. Group I subfamily.</text>
</comment>
<feature type="binding site" description="proximal binding residue" evidence="7">
    <location>
        <position position="73"/>
    </location>
    <ligand>
        <name>heme</name>
        <dbReference type="ChEBI" id="CHEBI:30413"/>
    </ligand>
    <ligandPart>
        <name>Fe</name>
        <dbReference type="ChEBI" id="CHEBI:18248"/>
    </ligandPart>
</feature>
<dbReference type="InterPro" id="IPR009050">
    <property type="entry name" value="Globin-like_sf"/>
</dbReference>
<comment type="cofactor">
    <cofactor evidence="7">
        <name>heme</name>
        <dbReference type="ChEBI" id="CHEBI:30413"/>
    </cofactor>
    <text evidence="7">Binds 1 heme group per subunit.</text>
</comment>
<evidence type="ECO:0000313" key="9">
    <source>
        <dbReference type="EMBL" id="ASS76211.1"/>
    </source>
</evidence>
<keyword evidence="10" id="KW-1185">Reference proteome</keyword>
<dbReference type="InterPro" id="IPR001486">
    <property type="entry name" value="Hemoglobin_trunc"/>
</dbReference>
<evidence type="ECO:0000256" key="3">
    <source>
        <dbReference type="ARBA" id="ARBA00022617"/>
    </source>
</evidence>
<keyword evidence="5 6" id="KW-0408">Iron</keyword>
<dbReference type="SUPFAM" id="SSF46458">
    <property type="entry name" value="Globin-like"/>
    <property type="match status" value="1"/>
</dbReference>
<evidence type="ECO:0000256" key="8">
    <source>
        <dbReference type="PIRSR" id="PIRSR601486-1"/>
    </source>
</evidence>
<organism evidence="9 10">
    <name type="scientific">Tumebacillus algifaecis</name>
    <dbReference type="NCBI Taxonomy" id="1214604"/>
    <lineage>
        <taxon>Bacteria</taxon>
        <taxon>Bacillati</taxon>
        <taxon>Bacillota</taxon>
        <taxon>Bacilli</taxon>
        <taxon>Bacillales</taxon>
        <taxon>Alicyclobacillaceae</taxon>
        <taxon>Tumebacillus</taxon>
    </lineage>
</organism>
<dbReference type="AlphaFoldDB" id="A0A223D3Q4"/>
<protein>
    <recommendedName>
        <fullName evidence="6">Group 1 truncated hemoglobin</fullName>
    </recommendedName>
</protein>
<evidence type="ECO:0000256" key="1">
    <source>
        <dbReference type="ARBA" id="ARBA00009660"/>
    </source>
</evidence>
<name>A0A223D3Q4_9BACL</name>
<evidence type="ECO:0000256" key="7">
    <source>
        <dbReference type="PIRSR" id="PIRSR002030-1"/>
    </source>
</evidence>
<dbReference type="CDD" id="cd00454">
    <property type="entry name" value="TrHb1_N"/>
    <property type="match status" value="1"/>
</dbReference>
<dbReference type="GO" id="GO:0046872">
    <property type="term" value="F:metal ion binding"/>
    <property type="evidence" value="ECO:0007669"/>
    <property type="project" value="UniProtKB-UniRule"/>
</dbReference>
<gene>
    <name evidence="9" type="ORF">CIG75_15525</name>
</gene>
<dbReference type="RefSeq" id="WP_094237444.1">
    <property type="nucleotide sequence ID" value="NZ_CP022657.1"/>
</dbReference>
<feature type="binding site" description="distal binding residue" evidence="8">
    <location>
        <position position="49"/>
    </location>
    <ligand>
        <name>heme</name>
        <dbReference type="ChEBI" id="CHEBI:30413"/>
    </ligand>
    <ligandPart>
        <name>Fe</name>
        <dbReference type="ChEBI" id="CHEBI:18248"/>
    </ligandPart>
</feature>
<dbReference type="PIRSF" id="PIRSF002030">
    <property type="entry name" value="Globin_Protozoa/Cyanobacteria"/>
    <property type="match status" value="1"/>
</dbReference>
<keyword evidence="3 6" id="KW-0349">Heme</keyword>
<dbReference type="EMBL" id="CP022657">
    <property type="protein sequence ID" value="ASS76211.1"/>
    <property type="molecule type" value="Genomic_DNA"/>
</dbReference>
<dbReference type="OrthoDB" id="9795814at2"/>
<dbReference type="InterPro" id="IPR016339">
    <property type="entry name" value="Hemoglobin_trunc_I"/>
</dbReference>
<evidence type="ECO:0000313" key="10">
    <source>
        <dbReference type="Proteomes" id="UP000214688"/>
    </source>
</evidence>
<sequence length="121" mass="13608">MSENTSLYAKLGGQEAIAAVVDNFYDRLLQDDTVNEFFKHTDMEKQRRHQAMFISFALGGPNQYTGKSMAHAHAGMNLQMSHFMAVANHLSAALRDFHVSEEDIQTVINHLLTLKDDILGK</sequence>
<dbReference type="GO" id="GO:0020037">
    <property type="term" value="F:heme binding"/>
    <property type="evidence" value="ECO:0007669"/>
    <property type="project" value="InterPro"/>
</dbReference>
<dbReference type="Proteomes" id="UP000214688">
    <property type="component" value="Chromosome"/>
</dbReference>
<reference evidence="9 10" key="1">
    <citation type="journal article" date="2015" name="Int. J. Syst. Evol. Microbiol.">
        <title>Tumebacillus algifaecis sp. nov., isolated from decomposing algal scum.</title>
        <authorList>
            <person name="Wu Y.F."/>
            <person name="Zhang B."/>
            <person name="Xing P."/>
            <person name="Wu Q.L."/>
            <person name="Liu S.J."/>
        </authorList>
    </citation>
    <scope>NUCLEOTIDE SEQUENCE [LARGE SCALE GENOMIC DNA]</scope>
    <source>
        <strain evidence="9 10">THMBR28</strain>
    </source>
</reference>
<dbReference type="GO" id="GO:0005344">
    <property type="term" value="F:oxygen carrier activity"/>
    <property type="evidence" value="ECO:0007669"/>
    <property type="project" value="UniProtKB-UniRule"/>
</dbReference>
<proteinExistence type="inferred from homology"/>
<dbReference type="Gene3D" id="1.10.490.10">
    <property type="entry name" value="Globins"/>
    <property type="match status" value="1"/>
</dbReference>
<keyword evidence="4 6" id="KW-0479">Metal-binding</keyword>
<evidence type="ECO:0000256" key="2">
    <source>
        <dbReference type="ARBA" id="ARBA00022448"/>
    </source>
</evidence>
<keyword evidence="2 6" id="KW-0813">Transport</keyword>
<evidence type="ECO:0000256" key="5">
    <source>
        <dbReference type="ARBA" id="ARBA00023004"/>
    </source>
</evidence>
<dbReference type="Pfam" id="PF01152">
    <property type="entry name" value="Bac_globin"/>
    <property type="match status" value="1"/>
</dbReference>
<evidence type="ECO:0000256" key="4">
    <source>
        <dbReference type="ARBA" id="ARBA00022723"/>
    </source>
</evidence>
<evidence type="ECO:0000256" key="6">
    <source>
        <dbReference type="PIRNR" id="PIRNR002030"/>
    </source>
</evidence>